<evidence type="ECO:0000313" key="3">
    <source>
        <dbReference type="EMBL" id="KKG07128.1"/>
    </source>
</evidence>
<dbReference type="Proteomes" id="UP000034597">
    <property type="component" value="Unassembled WGS sequence"/>
</dbReference>
<protein>
    <submittedName>
        <fullName evidence="8">Uncharacterized protein</fullName>
    </submittedName>
</protein>
<evidence type="ECO:0000313" key="47">
    <source>
        <dbReference type="Proteomes" id="UP000034692"/>
    </source>
</evidence>
<evidence type="ECO:0000313" key="17">
    <source>
        <dbReference type="EMBL" id="KKH54206.1"/>
    </source>
</evidence>
<evidence type="ECO:0000313" key="44">
    <source>
        <dbReference type="Proteomes" id="UP000034597"/>
    </source>
</evidence>
<evidence type="ECO:0000313" key="53">
    <source>
        <dbReference type="Proteomes" id="UP000034937"/>
    </source>
</evidence>
<dbReference type="EMBL" id="JJOT01000097">
    <property type="protein sequence ID" value="KKG00551.1"/>
    <property type="molecule type" value="Genomic_DNA"/>
</dbReference>
<dbReference type="Proteomes" id="UP000034668">
    <property type="component" value="Unassembled WGS sequence"/>
</dbReference>
<gene>
    <name evidence="3" type="ORF">DU31_12380</name>
    <name evidence="5" type="ORF">DU35_02555</name>
    <name evidence="8" type="ORF">DU36_00425</name>
    <name evidence="9" type="ORF">DU38_18305</name>
    <name evidence="6" type="ORF">DU39_02055</name>
    <name evidence="2" type="ORF">DU40_17995</name>
    <name evidence="7" type="ORF">DU41_02280</name>
    <name evidence="12" type="ORF">DU42_07490</name>
    <name evidence="4" type="ORF">DU49_18835</name>
    <name evidence="14" type="ORF">DU50_02670</name>
    <name evidence="15" type="ORF">DU54_04660</name>
    <name evidence="10" type="ORF">DU57_02715</name>
    <name evidence="11" type="ORF">DU59_06365</name>
    <name evidence="13" type="ORF">DU60_19100</name>
    <name evidence="19" type="ORF">DU73_11345</name>
    <name evidence="18" type="ORF">DU75_02810</name>
    <name evidence="17" type="ORF">DU76_04135</name>
    <name evidence="22" type="ORF">DU77_05380</name>
    <name evidence="21" type="ORF">DU78_01655</name>
    <name evidence="25" type="ORF">DU79_05305</name>
    <name evidence="27" type="ORF">DU81_18090</name>
    <name evidence="23" type="ORF">DU82_04565</name>
    <name evidence="28" type="ORF">DU83_04625</name>
    <name evidence="26" type="ORF">DU84_05075</name>
    <name evidence="16" type="ORF">DU85_09440</name>
    <name evidence="20" type="ORF">DU86_03890</name>
    <name evidence="24" type="ORF">DU88_06205</name>
</gene>
<dbReference type="EMBL" id="JJPF01000077">
    <property type="protein sequence ID" value="KKG42707.1"/>
    <property type="molecule type" value="Genomic_DNA"/>
</dbReference>
<dbReference type="Proteomes" id="UP000034142">
    <property type="component" value="Unassembled WGS sequence"/>
</dbReference>
<dbReference type="Proteomes" id="UP000034243">
    <property type="component" value="Unassembled WGS sequence"/>
</dbReference>
<evidence type="ECO:0000313" key="28">
    <source>
        <dbReference type="EMBL" id="KKI05510.1"/>
    </source>
</evidence>
<dbReference type="Proteomes" id="UP000033885">
    <property type="component" value="Unassembled WGS sequence"/>
</dbReference>
<dbReference type="GeneID" id="66137368"/>
<keyword evidence="1" id="KW-1133">Transmembrane helix</keyword>
<dbReference type="EMBL" id="JJQG01000091">
    <property type="protein sequence ID" value="KKH38368.1"/>
    <property type="molecule type" value="Genomic_DNA"/>
</dbReference>
<dbReference type="Proteomes" id="UP000034040">
    <property type="component" value="Unassembled WGS sequence"/>
</dbReference>
<evidence type="ECO:0000313" key="10">
    <source>
        <dbReference type="EMBL" id="KKG86236.1"/>
    </source>
</evidence>
<evidence type="ECO:0000313" key="54">
    <source>
        <dbReference type="Proteomes" id="UP000034950"/>
    </source>
</evidence>
<evidence type="ECO:0000313" key="31">
    <source>
        <dbReference type="Proteomes" id="UP000033878"/>
    </source>
</evidence>
<organism evidence="8 39">
    <name type="scientific">Methanosarcina mazei</name>
    <name type="common">Methanosarcina frisia</name>
    <dbReference type="NCBI Taxonomy" id="2209"/>
    <lineage>
        <taxon>Archaea</taxon>
        <taxon>Methanobacteriati</taxon>
        <taxon>Methanobacteriota</taxon>
        <taxon>Stenosarchaea group</taxon>
        <taxon>Methanomicrobia</taxon>
        <taxon>Methanosarcinales</taxon>
        <taxon>Methanosarcinaceae</taxon>
        <taxon>Methanosarcina</taxon>
    </lineage>
</organism>
<evidence type="ECO:0000256" key="1">
    <source>
        <dbReference type="SAM" id="Phobius"/>
    </source>
</evidence>
<evidence type="ECO:0000313" key="13">
    <source>
        <dbReference type="EMBL" id="KKH32165.1"/>
    </source>
</evidence>
<evidence type="ECO:0000313" key="52">
    <source>
        <dbReference type="Proteomes" id="UP000034925"/>
    </source>
</evidence>
<dbReference type="Proteomes" id="UP000034409">
    <property type="component" value="Unassembled WGS sequence"/>
</dbReference>
<dbReference type="EMBL" id="JJQP01000086">
    <property type="protein sequence ID" value="KKH68495.1"/>
    <property type="molecule type" value="Genomic_DNA"/>
</dbReference>
<evidence type="ECO:0000313" key="12">
    <source>
        <dbReference type="EMBL" id="KKH05847.1"/>
    </source>
</evidence>
<evidence type="ECO:0000313" key="39">
    <source>
        <dbReference type="Proteomes" id="UP000034243"/>
    </source>
</evidence>
<evidence type="ECO:0000313" key="6">
    <source>
        <dbReference type="EMBL" id="KKG42707.1"/>
    </source>
</evidence>
<keyword evidence="1" id="KW-0812">Transmembrane</keyword>
<dbReference type="Proteomes" id="UP000034925">
    <property type="component" value="Unassembled WGS sequence"/>
</dbReference>
<dbReference type="EMBL" id="JJQR01000139">
    <property type="protein sequence ID" value="KKH72142.1"/>
    <property type="molecule type" value="Genomic_DNA"/>
</dbReference>
<dbReference type="Proteomes" id="UP000034667">
    <property type="component" value="Unassembled WGS sequence"/>
</dbReference>
<evidence type="ECO:0000313" key="7">
    <source>
        <dbReference type="EMBL" id="KKG43469.1"/>
    </source>
</evidence>
<dbReference type="Proteomes" id="UP000034577">
    <property type="component" value="Unassembled WGS sequence"/>
</dbReference>
<dbReference type="EMBL" id="JJPE01000095">
    <property type="protein sequence ID" value="KKG43469.1"/>
    <property type="molecule type" value="Genomic_DNA"/>
</dbReference>
<evidence type="ECO:0000313" key="4">
    <source>
        <dbReference type="EMBL" id="KKG34112.1"/>
    </source>
</evidence>
<evidence type="ECO:0000313" key="16">
    <source>
        <dbReference type="EMBL" id="KKH46021.1"/>
    </source>
</evidence>
<dbReference type="EMBL" id="JJRA01000131">
    <property type="protein sequence ID" value="KKI01097.1"/>
    <property type="molecule type" value="Genomic_DNA"/>
</dbReference>
<evidence type="ECO:0000313" key="42">
    <source>
        <dbReference type="Proteomes" id="UP000034547"/>
    </source>
</evidence>
<dbReference type="Proteomes" id="UP000034842">
    <property type="component" value="Unassembled WGS sequence"/>
</dbReference>
<dbReference type="EMBL" id="JJPX01000158">
    <property type="protein sequence ID" value="KKH05847.1"/>
    <property type="molecule type" value="Genomic_DNA"/>
</dbReference>
<comment type="caution">
    <text evidence="8">The sequence shown here is derived from an EMBL/GenBank/DDBJ whole genome shotgun (WGS) entry which is preliminary data.</text>
</comment>
<evidence type="ECO:0000313" key="19">
    <source>
        <dbReference type="EMBL" id="KKH68495.1"/>
    </source>
</evidence>
<accession>A0A0F8I2J9</accession>
<dbReference type="EMBL" id="JJPD01000133">
    <property type="protein sequence ID" value="KKG39484.1"/>
    <property type="molecule type" value="Genomic_DNA"/>
</dbReference>
<dbReference type="EMBL" id="JJQE01000020">
    <property type="protein sequence ID" value="KKH32165.1"/>
    <property type="molecule type" value="Genomic_DNA"/>
</dbReference>
<evidence type="ECO:0000313" key="46">
    <source>
        <dbReference type="Proteomes" id="UP000034668"/>
    </source>
</evidence>
<evidence type="ECO:0000313" key="9">
    <source>
        <dbReference type="EMBL" id="KKG54480.1"/>
    </source>
</evidence>
<evidence type="ECO:0000313" key="27">
    <source>
        <dbReference type="EMBL" id="KKI01097.1"/>
    </source>
</evidence>
<dbReference type="EMBL" id="JJRB01000027">
    <property type="protein sequence ID" value="KKI05510.1"/>
    <property type="molecule type" value="Genomic_DNA"/>
</dbReference>
<evidence type="ECO:0000313" key="26">
    <source>
        <dbReference type="EMBL" id="KKH93768.1"/>
    </source>
</evidence>
<evidence type="ECO:0000313" key="5">
    <source>
        <dbReference type="EMBL" id="KKG39484.1"/>
    </source>
</evidence>
<dbReference type="Proteomes" id="UP000034950">
    <property type="component" value="Unassembled WGS sequence"/>
</dbReference>
<evidence type="ECO:0000313" key="8">
    <source>
        <dbReference type="EMBL" id="KKG50830.1"/>
    </source>
</evidence>
<evidence type="ECO:0000313" key="33">
    <source>
        <dbReference type="Proteomes" id="UP000034021"/>
    </source>
</evidence>
<dbReference type="Proteomes" id="UP000033864">
    <property type="component" value="Unassembled WGS sequence"/>
</dbReference>
<dbReference type="RefSeq" id="WP_011033152.1">
    <property type="nucleotide sequence ID" value="NZ_AP019780.1"/>
</dbReference>
<dbReference type="EMBL" id="JJPG01000040">
    <property type="protein sequence ID" value="KKG54480.1"/>
    <property type="molecule type" value="Genomic_DNA"/>
</dbReference>
<evidence type="ECO:0000313" key="2">
    <source>
        <dbReference type="EMBL" id="KKG00551.1"/>
    </source>
</evidence>
<dbReference type="Proteomes" id="UP000034758">
    <property type="component" value="Unassembled WGS sequence"/>
</dbReference>
<evidence type="ECO:0000313" key="49">
    <source>
        <dbReference type="Proteomes" id="UP000034842"/>
    </source>
</evidence>
<evidence type="ECO:0000313" key="41">
    <source>
        <dbReference type="Proteomes" id="UP000034409"/>
    </source>
</evidence>
<dbReference type="EMBL" id="JJQH01000134">
    <property type="protein sequence ID" value="KKH38008.1"/>
    <property type="molecule type" value="Genomic_DNA"/>
</dbReference>
<dbReference type="EMBL" id="JJOR01000040">
    <property type="protein sequence ID" value="KKG07128.1"/>
    <property type="molecule type" value="Genomic_DNA"/>
</dbReference>
<evidence type="ECO:0000313" key="21">
    <source>
        <dbReference type="EMBL" id="KKH72600.1"/>
    </source>
</evidence>
<dbReference type="Proteomes" id="UP000034387">
    <property type="component" value="Unassembled WGS sequence"/>
</dbReference>
<evidence type="ECO:0000313" key="48">
    <source>
        <dbReference type="Proteomes" id="UP000034758"/>
    </source>
</evidence>
<keyword evidence="1" id="KW-0472">Membrane</keyword>
<dbReference type="Proteomes" id="UP000034151">
    <property type="component" value="Unassembled WGS sequence"/>
</dbReference>
<dbReference type="Proteomes" id="UP000034692">
    <property type="component" value="Unassembled WGS sequence"/>
</dbReference>
<proteinExistence type="predicted"/>
<feature type="transmembrane region" description="Helical" evidence="1">
    <location>
        <begin position="7"/>
        <end position="30"/>
    </location>
</feature>
<evidence type="ECO:0000313" key="15">
    <source>
        <dbReference type="EMBL" id="KKH38368.1"/>
    </source>
</evidence>
<name>A0A0F8I2J9_METMZ</name>
<dbReference type="EMBL" id="JJQT01000238">
    <property type="protein sequence ID" value="KKH72600.1"/>
    <property type="molecule type" value="Genomic_DNA"/>
</dbReference>
<dbReference type="Proteomes" id="UP000034547">
    <property type="component" value="Unassembled WGS sequence"/>
</dbReference>
<evidence type="ECO:0000313" key="25">
    <source>
        <dbReference type="EMBL" id="KKH92284.1"/>
    </source>
</evidence>
<dbReference type="EMBL" id="JJPR01000092">
    <property type="protein sequence ID" value="KKG86236.1"/>
    <property type="molecule type" value="Genomic_DNA"/>
</dbReference>
<dbReference type="EMBL" id="JJQJ01000170">
    <property type="protein sequence ID" value="KKH46021.1"/>
    <property type="molecule type" value="Genomic_DNA"/>
</dbReference>
<dbReference type="EMBL" id="JJQW01000016">
    <property type="protein sequence ID" value="KKH90775.1"/>
    <property type="molecule type" value="Genomic_DNA"/>
</dbReference>
<evidence type="ECO:0000313" key="14">
    <source>
        <dbReference type="EMBL" id="KKH38008.1"/>
    </source>
</evidence>
<sequence length="138" mass="16070">MRSFRRSLMLWISLMVLILVSLFVVVPYILVGPPTPLFYVRNHDVGVHELRVEVCDLKNNSILDKTYELSAGEEIYYAKPFRFLVPEFEGEGYTFEFTLDNSFKETHSTNIQPWNTVHVELYSDYEEGQPLLVGEMTV</sequence>
<evidence type="ECO:0000313" key="24">
    <source>
        <dbReference type="EMBL" id="KKH90775.1"/>
    </source>
</evidence>
<dbReference type="EMBL" id="JJQV01000031">
    <property type="protein sequence ID" value="KKH85401.1"/>
    <property type="molecule type" value="Genomic_DNA"/>
</dbReference>
<evidence type="ECO:0000313" key="40">
    <source>
        <dbReference type="Proteomes" id="UP000034387"/>
    </source>
</evidence>
<evidence type="ECO:0000313" key="50">
    <source>
        <dbReference type="Proteomes" id="UP000034872"/>
    </source>
</evidence>
<dbReference type="EMBL" id="JJQO01000075">
    <property type="protein sequence ID" value="KKH67672.1"/>
    <property type="molecule type" value="Genomic_DNA"/>
</dbReference>
<dbReference type="EMBL" id="JJQX01000165">
    <property type="protein sequence ID" value="KKH92284.1"/>
    <property type="molecule type" value="Genomic_DNA"/>
</dbReference>
<evidence type="ECO:0000313" key="20">
    <source>
        <dbReference type="EMBL" id="KKH72142.1"/>
    </source>
</evidence>
<dbReference type="Proteomes" id="UP000034872">
    <property type="component" value="Unassembled WGS sequence"/>
</dbReference>
<dbReference type="Proteomes" id="UP000033814">
    <property type="component" value="Unassembled WGS sequence"/>
</dbReference>
<dbReference type="EMBL" id="JJPS01000095">
    <property type="protein sequence ID" value="KKG90684.1"/>
    <property type="molecule type" value="Genomic_DNA"/>
</dbReference>
<evidence type="ECO:0000313" key="22">
    <source>
        <dbReference type="EMBL" id="KKH77545.1"/>
    </source>
</evidence>
<dbReference type="Proteomes" id="UP000034937">
    <property type="component" value="Unassembled WGS sequence"/>
</dbReference>
<dbReference type="Proteomes" id="UP000033878">
    <property type="component" value="Unassembled WGS sequence"/>
</dbReference>
<evidence type="ECO:0000313" key="43">
    <source>
        <dbReference type="Proteomes" id="UP000034577"/>
    </source>
</evidence>
<evidence type="ECO:0000313" key="38">
    <source>
        <dbReference type="Proteomes" id="UP000034232"/>
    </source>
</evidence>
<dbReference type="EMBL" id="JJQZ01000126">
    <property type="protein sequence ID" value="KKH93768.1"/>
    <property type="molecule type" value="Genomic_DNA"/>
</dbReference>
<dbReference type="OMA" id="TNIQPWN"/>
<dbReference type="EMBL" id="JJQS01000026">
    <property type="protein sequence ID" value="KKH77545.1"/>
    <property type="molecule type" value="Genomic_DNA"/>
</dbReference>
<evidence type="ECO:0000313" key="30">
    <source>
        <dbReference type="Proteomes" id="UP000033864"/>
    </source>
</evidence>
<evidence type="ECO:0000313" key="29">
    <source>
        <dbReference type="Proteomes" id="UP000033814"/>
    </source>
</evidence>
<evidence type="ECO:0000313" key="11">
    <source>
        <dbReference type="EMBL" id="KKG90684.1"/>
    </source>
</evidence>
<evidence type="ECO:0000313" key="23">
    <source>
        <dbReference type="EMBL" id="KKH85401.1"/>
    </source>
</evidence>
<dbReference type="AlphaFoldDB" id="A0A0F8I2J9"/>
<evidence type="ECO:0000313" key="51">
    <source>
        <dbReference type="Proteomes" id="UP000034921"/>
    </source>
</evidence>
<dbReference type="Proteomes" id="UP000034195">
    <property type="component" value="Unassembled WGS sequence"/>
</dbReference>
<reference evidence="29 30" key="1">
    <citation type="journal article" date="2015" name="ISME J.">
        <title>Genomic and phenotypic differentiation among Methanosarcina mazei populations from Columbia River sediment.</title>
        <authorList>
            <person name="Youngblut N.D."/>
            <person name="Wirth J.S."/>
            <person name="Henriksen J.R."/>
            <person name="Smith M."/>
            <person name="Simon H."/>
            <person name="Metcalf W.W."/>
            <person name="Whitaker R.J."/>
        </authorList>
    </citation>
    <scope>NUCLEOTIDE SEQUENCE [LARGE SCALE GENOMIC DNA]</scope>
    <source>
        <strain evidence="13 51">1.F.M.0.5</strain>
        <strain evidence="15 48">1.H.A.1A.1</strain>
        <strain evidence="14 33">1.H.A.1A.3</strain>
        <strain evidence="16 30">1.H.A.1A.6</strain>
        <strain evidence="17 38">1.H.A.2.3</strain>
        <strain evidence="18 47">1.H.A.2.7</strain>
        <strain evidence="19">1.H.A.2.8</strain>
        <strain evidence="20 52">1.H.M.1A.1</strain>
        <strain evidence="22 34">1.H.M.1A.2</strain>
        <strain evidence="21 49">1.H.M.1A.3</strain>
        <strain evidence="23 29">1.H.M.2.2</strain>
        <strain evidence="24 53">1.H.M.2.3</strain>
        <strain evidence="25 46">1.H.M.2.4</strain>
        <strain evidence="26 50">1.H.T.2.1</strain>
        <strain evidence="27 32">1.H.T.2.3</strain>
        <strain evidence="28 42">1.H.T.2.5</strain>
        <strain evidence="3 35">2.F.A.2.3</strain>
        <strain evidence="2 44">2.F.T.0.2</strain>
        <strain evidence="4 31">3.F.A.1A.3</strain>
        <strain evidence="5 43">3.F.A.2.12</strain>
        <strain evidence="7 45">3.F.A.2.3</strain>
        <strain evidence="6 36">3.F.A.2.5</strain>
        <strain evidence="9 37">3.F.A.2.6</strain>
        <strain evidence="8 39">3.F.A.2.7</strain>
        <strain evidence="10 54">3.H.A.2.6</strain>
        <strain evidence="11 41">3.H.A.2.8</strain>
        <strain evidence="12 40">3.H.M.2.7</strain>
    </source>
</reference>
<evidence type="ECO:0000313" key="34">
    <source>
        <dbReference type="Proteomes" id="UP000034040"/>
    </source>
</evidence>
<evidence type="ECO:0000313" key="35">
    <source>
        <dbReference type="Proteomes" id="UP000034142"/>
    </source>
</evidence>
<evidence type="ECO:0000313" key="18">
    <source>
        <dbReference type="EMBL" id="KKH67672.1"/>
    </source>
</evidence>
<evidence type="ECO:0000313" key="37">
    <source>
        <dbReference type="Proteomes" id="UP000034195"/>
    </source>
</evidence>
<evidence type="ECO:0000313" key="45">
    <source>
        <dbReference type="Proteomes" id="UP000034667"/>
    </source>
</evidence>
<dbReference type="EMBL" id="JJPB01000029">
    <property type="protein sequence ID" value="KKG34112.1"/>
    <property type="molecule type" value="Genomic_DNA"/>
</dbReference>
<dbReference type="EMBL" id="JJPH01000096">
    <property type="protein sequence ID" value="KKG50830.1"/>
    <property type="molecule type" value="Genomic_DNA"/>
</dbReference>
<dbReference type="Proteomes" id="UP000034232">
    <property type="component" value="Unassembled WGS sequence"/>
</dbReference>
<dbReference type="Proteomes" id="UP000034021">
    <property type="component" value="Unassembled WGS sequence"/>
</dbReference>
<dbReference type="PATRIC" id="fig|2209.39.peg.503"/>
<dbReference type="Proteomes" id="UP000034921">
    <property type="component" value="Unassembled WGS sequence"/>
</dbReference>
<evidence type="ECO:0000313" key="36">
    <source>
        <dbReference type="Proteomes" id="UP000034151"/>
    </source>
</evidence>
<evidence type="ECO:0000313" key="32">
    <source>
        <dbReference type="Proteomes" id="UP000033885"/>
    </source>
</evidence>
<dbReference type="EMBL" id="JJQM01000099">
    <property type="protein sequence ID" value="KKH54206.1"/>
    <property type="molecule type" value="Genomic_DNA"/>
</dbReference>